<organism evidence="9 10">
    <name type="scientific">Bartonella bilalgolemii</name>
    <dbReference type="NCBI Taxonomy" id="2942911"/>
    <lineage>
        <taxon>Bacteria</taxon>
        <taxon>Pseudomonadati</taxon>
        <taxon>Pseudomonadota</taxon>
        <taxon>Alphaproteobacteria</taxon>
        <taxon>Hyphomicrobiales</taxon>
        <taxon>Bartonellaceae</taxon>
        <taxon>Bartonella</taxon>
    </lineage>
</organism>
<evidence type="ECO:0000313" key="9">
    <source>
        <dbReference type="EMBL" id="MCL6229572.1"/>
    </source>
</evidence>
<dbReference type="InterPro" id="IPR036291">
    <property type="entry name" value="NAD(P)-bd_dom_sf"/>
</dbReference>
<sequence length="458" mass="50830">MHVIICGAGQVGYGIAERLAAENHDIIVVDTEAKLIEKIRDTLDVRCIIGHGSRPEVLLAAGADEADMLIAVTLFDEVNMVACQVAHSLFNIPTKIARIRSQSYLDPRYKNLFARENIPIDVVISPEVEVGEMVLRRITLLGAIDVLYFCNDAVVALALECMEDCPVINTPLQQLTELFPDLQTTVTAIKRGSELLIAHSDTQLRVGDIIYLVSVRDQVRRALRLFGHKEQEAHRIIIVGGGHIGLYVAQAIEKRLHKLKLKIIEVDKERALTIADQLKKTTVLYGNVLDPVILQEAGIGQADLMITLTNQDQVNLLSAIIAKRLGCKANMVLINNVAYQEFSRAVGVDAYFNPRSVTVSKILRQMRRGRIRAVHSVFNGSAEIIEAEAMQTSSLVGKPLRELNLPEGLRISAIYRDETVIQLSGDTRILPGDRIVIFALADSVRDVEQLFRVSSEYF</sequence>
<evidence type="ECO:0000256" key="4">
    <source>
        <dbReference type="ARBA" id="ARBA00022958"/>
    </source>
</evidence>
<dbReference type="NCBIfam" id="NF007039">
    <property type="entry name" value="PRK09496.3-2"/>
    <property type="match status" value="1"/>
</dbReference>
<dbReference type="PRINTS" id="PR00335">
    <property type="entry name" value="KUPTAKETRKA"/>
</dbReference>
<dbReference type="NCBIfam" id="NF007031">
    <property type="entry name" value="PRK09496.1-2"/>
    <property type="match status" value="1"/>
</dbReference>
<dbReference type="InterPro" id="IPR050721">
    <property type="entry name" value="Trk_Ktr_HKT_K-transport"/>
</dbReference>
<dbReference type="InterPro" id="IPR036721">
    <property type="entry name" value="RCK_C_sf"/>
</dbReference>
<protein>
    <recommendedName>
        <fullName evidence="1">Trk system potassium uptake protein TrkA</fullName>
    </recommendedName>
</protein>
<evidence type="ECO:0000256" key="6">
    <source>
        <dbReference type="ARBA" id="ARBA00023065"/>
    </source>
</evidence>
<evidence type="ECO:0000256" key="1">
    <source>
        <dbReference type="ARBA" id="ARBA00017378"/>
    </source>
</evidence>
<keyword evidence="10" id="KW-1185">Reference proteome</keyword>
<dbReference type="SUPFAM" id="SSF116726">
    <property type="entry name" value="TrkA C-terminal domain-like"/>
    <property type="match status" value="2"/>
</dbReference>
<feature type="domain" description="RCK C-terminal" evidence="8">
    <location>
        <begin position="372"/>
        <end position="453"/>
    </location>
</feature>
<dbReference type="EMBL" id="JAMCOF010000003">
    <property type="protein sequence ID" value="MCL6229572.1"/>
    <property type="molecule type" value="Genomic_DNA"/>
</dbReference>
<name>A0ABT0P8W6_9HYPH</name>
<dbReference type="Pfam" id="PF02254">
    <property type="entry name" value="TrkA_N"/>
    <property type="match status" value="2"/>
</dbReference>
<dbReference type="Pfam" id="PF02080">
    <property type="entry name" value="TrkA_C"/>
    <property type="match status" value="2"/>
</dbReference>
<dbReference type="PROSITE" id="PS51202">
    <property type="entry name" value="RCK_C"/>
    <property type="match status" value="2"/>
</dbReference>
<keyword evidence="2" id="KW-0813">Transport</keyword>
<accession>A0ABT0P8W6</accession>
<dbReference type="RefSeq" id="WP_249676020.1">
    <property type="nucleotide sequence ID" value="NZ_JAMCOF010000003.1"/>
</dbReference>
<feature type="domain" description="RCK N-terminal" evidence="7">
    <location>
        <begin position="233"/>
        <end position="352"/>
    </location>
</feature>
<dbReference type="Gene3D" id="3.40.50.720">
    <property type="entry name" value="NAD(P)-binding Rossmann-like Domain"/>
    <property type="match status" value="2"/>
</dbReference>
<dbReference type="NCBIfam" id="NF007030">
    <property type="entry name" value="PRK09496.1-1"/>
    <property type="match status" value="1"/>
</dbReference>
<evidence type="ECO:0000259" key="8">
    <source>
        <dbReference type="PROSITE" id="PS51202"/>
    </source>
</evidence>
<keyword evidence="3" id="KW-0633">Potassium transport</keyword>
<feature type="domain" description="RCK N-terminal" evidence="7">
    <location>
        <begin position="1"/>
        <end position="124"/>
    </location>
</feature>
<dbReference type="PANTHER" id="PTHR43833">
    <property type="entry name" value="POTASSIUM CHANNEL PROTEIN 2-RELATED-RELATED"/>
    <property type="match status" value="1"/>
</dbReference>
<evidence type="ECO:0000256" key="2">
    <source>
        <dbReference type="ARBA" id="ARBA00022448"/>
    </source>
</evidence>
<evidence type="ECO:0000313" key="10">
    <source>
        <dbReference type="Proteomes" id="UP001523003"/>
    </source>
</evidence>
<dbReference type="Gene3D" id="3.30.70.1450">
    <property type="entry name" value="Regulator of K+ conductance, C-terminal domain"/>
    <property type="match status" value="2"/>
</dbReference>
<keyword evidence="6" id="KW-0406">Ion transport</keyword>
<keyword evidence="4" id="KW-0630">Potassium</keyword>
<evidence type="ECO:0000256" key="3">
    <source>
        <dbReference type="ARBA" id="ARBA00022538"/>
    </source>
</evidence>
<dbReference type="NCBIfam" id="NF007032">
    <property type="entry name" value="PRK09496.1-4"/>
    <property type="match status" value="1"/>
</dbReference>
<keyword evidence="5" id="KW-0520">NAD</keyword>
<dbReference type="PANTHER" id="PTHR43833:SF5">
    <property type="entry name" value="TRK SYSTEM POTASSIUM UPTAKE PROTEIN TRKA"/>
    <property type="match status" value="1"/>
</dbReference>
<dbReference type="InterPro" id="IPR003148">
    <property type="entry name" value="RCK_N"/>
</dbReference>
<dbReference type="SUPFAM" id="SSF51735">
    <property type="entry name" value="NAD(P)-binding Rossmann-fold domains"/>
    <property type="match status" value="2"/>
</dbReference>
<feature type="domain" description="RCK C-terminal" evidence="8">
    <location>
        <begin position="144"/>
        <end position="228"/>
    </location>
</feature>
<comment type="caution">
    <text evidence="9">The sequence shown here is derived from an EMBL/GenBank/DDBJ whole genome shotgun (WGS) entry which is preliminary data.</text>
</comment>
<dbReference type="PROSITE" id="PS51201">
    <property type="entry name" value="RCK_N"/>
    <property type="match status" value="2"/>
</dbReference>
<dbReference type="InterPro" id="IPR006036">
    <property type="entry name" value="K_uptake_TrkA"/>
</dbReference>
<reference evidence="9 10" key="1">
    <citation type="submission" date="2022-05" db="EMBL/GenBank/DDBJ databases">
        <title>Description of the Bartonella bilalgolemii sp. nov. Isolated from Apodemus uralensis (Pallas 1811).</title>
        <authorList>
            <person name="Zgheib R."/>
            <person name="Celebi B."/>
        </authorList>
    </citation>
    <scope>NUCLEOTIDE SEQUENCE [LARGE SCALE GENOMIC DNA]</scope>
    <source>
        <strain evidence="9 10">G70</strain>
    </source>
</reference>
<evidence type="ECO:0000256" key="5">
    <source>
        <dbReference type="ARBA" id="ARBA00023027"/>
    </source>
</evidence>
<dbReference type="InterPro" id="IPR006037">
    <property type="entry name" value="RCK_C"/>
</dbReference>
<dbReference type="Proteomes" id="UP001523003">
    <property type="component" value="Unassembled WGS sequence"/>
</dbReference>
<proteinExistence type="predicted"/>
<gene>
    <name evidence="9" type="primary">trkA</name>
    <name evidence="9" type="ORF">M4Z11_02935</name>
</gene>
<evidence type="ECO:0000259" key="7">
    <source>
        <dbReference type="PROSITE" id="PS51201"/>
    </source>
</evidence>